<evidence type="ECO:0000259" key="5">
    <source>
        <dbReference type="Pfam" id="PF01011"/>
    </source>
</evidence>
<dbReference type="Pfam" id="PF01011">
    <property type="entry name" value="PQQ"/>
    <property type="match status" value="1"/>
</dbReference>
<feature type="domain" description="Pyrrolo-quinoline quinone repeat" evidence="5">
    <location>
        <begin position="161"/>
        <end position="766"/>
    </location>
</feature>
<keyword evidence="4" id="KW-0472">Membrane</keyword>
<name>A0AB94ICI0_9GAMM</name>
<comment type="caution">
    <text evidence="6">The sequence shown here is derived from an EMBL/GenBank/DDBJ whole genome shotgun (WGS) entry which is preliminary data.</text>
</comment>
<feature type="transmembrane region" description="Helical" evidence="4">
    <location>
        <begin position="58"/>
        <end position="76"/>
    </location>
</feature>
<protein>
    <submittedName>
        <fullName evidence="6">Membrane-bound PQQ-dependent dehydrogenase, glucose/quinate/shikimate family</fullName>
        <ecNumber evidence="6">1.1.-.-</ecNumber>
    </submittedName>
</protein>
<feature type="transmembrane region" description="Helical" evidence="4">
    <location>
        <begin position="7"/>
        <end position="30"/>
    </location>
</feature>
<dbReference type="GO" id="GO:0048038">
    <property type="term" value="F:quinone binding"/>
    <property type="evidence" value="ECO:0007669"/>
    <property type="project" value="InterPro"/>
</dbReference>
<dbReference type="NCBIfam" id="TIGR03074">
    <property type="entry name" value="PQQ_membr_DH"/>
    <property type="match status" value="1"/>
</dbReference>
<feature type="transmembrane region" description="Helical" evidence="4">
    <location>
        <begin position="82"/>
        <end position="104"/>
    </location>
</feature>
<proteinExistence type="inferred from homology"/>
<dbReference type="EMBL" id="AWGA01000055">
    <property type="protein sequence ID" value="TEA27123.1"/>
    <property type="molecule type" value="Genomic_DNA"/>
</dbReference>
<dbReference type="GO" id="GO:0008876">
    <property type="term" value="F:quinoprotein glucose dehydrogenase activity"/>
    <property type="evidence" value="ECO:0007669"/>
    <property type="project" value="TreeGrafter"/>
</dbReference>
<feature type="transmembrane region" description="Helical" evidence="4">
    <location>
        <begin position="116"/>
        <end position="135"/>
    </location>
</feature>
<gene>
    <name evidence="6" type="ORF">O970_05525</name>
</gene>
<feature type="transmembrane region" description="Helical" evidence="4">
    <location>
        <begin position="36"/>
        <end position="53"/>
    </location>
</feature>
<keyword evidence="4" id="KW-0812">Transmembrane</keyword>
<dbReference type="AlphaFoldDB" id="A0AB94ICI0"/>
<dbReference type="SUPFAM" id="SSF50998">
    <property type="entry name" value="Quinoprotein alcohol dehydrogenase-like"/>
    <property type="match status" value="1"/>
</dbReference>
<keyword evidence="4" id="KW-1133">Transmembrane helix</keyword>
<evidence type="ECO:0000256" key="4">
    <source>
        <dbReference type="SAM" id="Phobius"/>
    </source>
</evidence>
<dbReference type="CDD" id="cd10280">
    <property type="entry name" value="PQQ_mGDH"/>
    <property type="match status" value="1"/>
</dbReference>
<dbReference type="InterPro" id="IPR002372">
    <property type="entry name" value="PQQ_rpt_dom"/>
</dbReference>
<comment type="similarity">
    <text evidence="2">Belongs to the bacterial PQQ dehydrogenase family.</text>
</comment>
<sequence length="794" mass="87286">MDEKSRLLQLTAVIMGLISIYFLIGGSWLIWLGGSWYYFILGLSLLLTSILIWQGNGFAYLVFSLILVFSGIWALWEVGLRWWLLVPRLWVWFVIGLFLLFPWWRKRFTLDRSAMFTTLAVIFVAMIGIISLFFAPDTIKGRIENPATLTVNQTQVADSDWIAYGGTNAGLHYSSLNQITPQNIHQLKEVWRIRTGDMPTDGDPVELTNENTPLKVNDSLYTCTAHGWVLALEPETGKTKWKFNPTINLEGAKDFRGWAHMTCRGLSYYDADRYLAKQPDIDVALRVKNSSCPKRLFLPTADAKLVALNADTGQLCSDFGQQGVVDLKQGIGDFAPGGYYSTSPALATQALVIIGGHVTDDASTNEPSGVVRAFDVQNGKLIWNWDSGNPEATTPLAAGKIYTRNSPNVWSIMSADEEHGLVYLPLGNQTPDQYGADRTPATEKYASGIVALDINTGKVRWNYQFTHHDLWDMDVPSQPILLDLQTQYGMTPAVIQPTKQGSLYVLNRLTGEPIVPIDEVIAPQGAVAGDWTAKTQPRSRLNLLPNPLTENDMWGATPFDQLSCRIAFKSLRYEGQYTPPSLQGSLIYPGNVGVMNWGGVAVDPVHQQIFASPNYMAFVSKLVPQSDVNQQSGHASEGKGLQPNKGAPYAVELHPFLSLVGFPCQAPSWGNVTGIDLLASKVVWSHPNGTSYDNTPIIKLPFSVGVPAMGGPILTAGGVAFLSGTLDRFIRGYEVATGKEIWKSRLPAGGQATPMTFKGNDGRQYIVLVVGGHGSFGTKMGDYIIAYALDENNY</sequence>
<dbReference type="EC" id="1.1.-.-" evidence="6"/>
<dbReference type="InterPro" id="IPR011047">
    <property type="entry name" value="Quinoprotein_ADH-like_sf"/>
</dbReference>
<dbReference type="PANTHER" id="PTHR32303:SF4">
    <property type="entry name" value="QUINOPROTEIN GLUCOSE DEHYDROGENASE"/>
    <property type="match status" value="1"/>
</dbReference>
<dbReference type="InterPro" id="IPR018391">
    <property type="entry name" value="PQQ_b-propeller_rpt"/>
</dbReference>
<comment type="cofactor">
    <cofactor evidence="1">
        <name>pyrroloquinoline quinone</name>
        <dbReference type="ChEBI" id="CHEBI:58442"/>
    </cofactor>
</comment>
<keyword evidence="7" id="KW-1185">Reference proteome</keyword>
<evidence type="ECO:0000256" key="1">
    <source>
        <dbReference type="ARBA" id="ARBA00001931"/>
    </source>
</evidence>
<dbReference type="Proteomes" id="UP000506160">
    <property type="component" value="Unassembled WGS sequence"/>
</dbReference>
<dbReference type="RefSeq" id="WP_024496141.1">
    <property type="nucleotide sequence ID" value="NZ_AWGA01000055.1"/>
</dbReference>
<dbReference type="GO" id="GO:0016020">
    <property type="term" value="C:membrane"/>
    <property type="evidence" value="ECO:0007669"/>
    <property type="project" value="InterPro"/>
</dbReference>
<evidence type="ECO:0000313" key="6">
    <source>
        <dbReference type="EMBL" id="TEA27123.1"/>
    </source>
</evidence>
<dbReference type="SMART" id="SM00564">
    <property type="entry name" value="PQQ"/>
    <property type="match status" value="5"/>
</dbReference>
<organism evidence="6 7">
    <name type="scientific">Candidatus Schmidhempelia bombi str. Bimp</name>
    <dbReference type="NCBI Taxonomy" id="1387197"/>
    <lineage>
        <taxon>Bacteria</taxon>
        <taxon>Pseudomonadati</taxon>
        <taxon>Pseudomonadota</taxon>
        <taxon>Gammaproteobacteria</taxon>
        <taxon>Orbales</taxon>
        <taxon>Orbaceae</taxon>
        <taxon>Candidatus Schmidhempelia</taxon>
    </lineage>
</organism>
<evidence type="ECO:0000313" key="7">
    <source>
        <dbReference type="Proteomes" id="UP000506160"/>
    </source>
</evidence>
<dbReference type="InterPro" id="IPR017511">
    <property type="entry name" value="PQQ_mDH"/>
</dbReference>
<evidence type="ECO:0000256" key="2">
    <source>
        <dbReference type="ARBA" id="ARBA00008156"/>
    </source>
</evidence>
<dbReference type="Gene3D" id="2.140.10.10">
    <property type="entry name" value="Quinoprotein alcohol dehydrogenase-like superfamily"/>
    <property type="match status" value="1"/>
</dbReference>
<keyword evidence="3 6" id="KW-0560">Oxidoreductase</keyword>
<accession>A0AB94ICI0</accession>
<reference evidence="6 7" key="1">
    <citation type="journal article" date="2014" name="Appl. Environ. Microbiol.">
        <title>Genomic features of a bumble bee symbiont reflect its host environment.</title>
        <authorList>
            <person name="Martinson V.G."/>
            <person name="Magoc T."/>
            <person name="Koch H."/>
            <person name="Salzberg S.L."/>
            <person name="Moran N.A."/>
        </authorList>
    </citation>
    <scope>NUCLEOTIDE SEQUENCE [LARGE SCALE GENOMIC DNA]</scope>
    <source>
        <strain evidence="6 7">Bimp</strain>
    </source>
</reference>
<evidence type="ECO:0000256" key="3">
    <source>
        <dbReference type="ARBA" id="ARBA00023002"/>
    </source>
</evidence>
<dbReference type="PANTHER" id="PTHR32303">
    <property type="entry name" value="QUINOPROTEIN ALCOHOL DEHYDROGENASE (CYTOCHROME C)"/>
    <property type="match status" value="1"/>
</dbReference>